<dbReference type="AlphaFoldDB" id="A0A086P7X0"/>
<accession>A0A086P7X0</accession>
<dbReference type="PATRIC" id="fig|1219045.3.peg.2787"/>
<dbReference type="RefSeq" id="WP_051908341.1">
    <property type="nucleotide sequence ID" value="NZ_BCZD01000041.1"/>
</dbReference>
<dbReference type="EMBL" id="JFZA02000027">
    <property type="protein sequence ID" value="KFG89488.1"/>
    <property type="molecule type" value="Genomic_DNA"/>
</dbReference>
<keyword evidence="2" id="KW-1185">Reference proteome</keyword>
<evidence type="ECO:0000313" key="1">
    <source>
        <dbReference type="EMBL" id="KFG89488.1"/>
    </source>
</evidence>
<name>A0A086P7X0_SPHHM</name>
<sequence>MIKVIAPSTEEVAYQVTEVKEADIVVTVEAARCSRSRTPAADVTCRARRLPPCHRHENCGEGRGYGRGGAYGDWNPGWVWARIGLVGCVVYEHHASLADSFPFVERHVPGPTGETVSGCFVQEPVGVVAAIIP</sequence>
<gene>
    <name evidence="1" type="ORF">BV98_002752</name>
</gene>
<dbReference type="Proteomes" id="UP000024284">
    <property type="component" value="Unassembled WGS sequence"/>
</dbReference>
<comment type="caution">
    <text evidence="1">The sequence shown here is derived from an EMBL/GenBank/DDBJ whole genome shotgun (WGS) entry which is preliminary data.</text>
</comment>
<proteinExistence type="predicted"/>
<organism evidence="1 2">
    <name type="scientific">Sphingobium herbicidovorans (strain ATCC 700291 / DSM 11019 / CCUG 56400 / KCTC 2939 / LMG 18315 / NBRC 16415 / MH)</name>
    <name type="common">Sphingomonas herbicidovorans</name>
    <dbReference type="NCBI Taxonomy" id="1219045"/>
    <lineage>
        <taxon>Bacteria</taxon>
        <taxon>Pseudomonadati</taxon>
        <taxon>Pseudomonadota</taxon>
        <taxon>Alphaproteobacteria</taxon>
        <taxon>Sphingomonadales</taxon>
        <taxon>Sphingomonadaceae</taxon>
        <taxon>Sphingobium</taxon>
    </lineage>
</organism>
<reference evidence="1" key="1">
    <citation type="submission" date="2014-08" db="EMBL/GenBank/DDBJ databases">
        <title>Draft genome sequences of Sphingobium herbicidovorans.</title>
        <authorList>
            <person name="Gan H.M."/>
            <person name="Gan H.Y."/>
            <person name="Savka M.A."/>
        </authorList>
    </citation>
    <scope>NUCLEOTIDE SEQUENCE [LARGE SCALE GENOMIC DNA]</scope>
    <source>
        <strain evidence="1">NBRC 16415</strain>
    </source>
</reference>
<evidence type="ECO:0000313" key="2">
    <source>
        <dbReference type="Proteomes" id="UP000024284"/>
    </source>
</evidence>
<protein>
    <submittedName>
        <fullName evidence="1">Aldehyde dehydrogenase</fullName>
    </submittedName>
</protein>